<reference evidence="8 10" key="1">
    <citation type="journal article" date="2017" name="Nature">
        <title>The sunflower genome provides insights into oil metabolism, flowering and Asterid evolution.</title>
        <authorList>
            <person name="Badouin H."/>
            <person name="Gouzy J."/>
            <person name="Grassa C.J."/>
            <person name="Murat F."/>
            <person name="Staton S.E."/>
            <person name="Cottret L."/>
            <person name="Lelandais-Briere C."/>
            <person name="Owens G.L."/>
            <person name="Carrere S."/>
            <person name="Mayjonade B."/>
            <person name="Legrand L."/>
            <person name="Gill N."/>
            <person name="Kane N.C."/>
            <person name="Bowers J.E."/>
            <person name="Hubner S."/>
            <person name="Bellec A."/>
            <person name="Berard A."/>
            <person name="Berges H."/>
            <person name="Blanchet N."/>
            <person name="Boniface M.C."/>
            <person name="Brunel D."/>
            <person name="Catrice O."/>
            <person name="Chaidir N."/>
            <person name="Claudel C."/>
            <person name="Donnadieu C."/>
            <person name="Faraut T."/>
            <person name="Fievet G."/>
            <person name="Helmstetter N."/>
            <person name="King M."/>
            <person name="Knapp S.J."/>
            <person name="Lai Z."/>
            <person name="Le Paslier M.C."/>
            <person name="Lippi Y."/>
            <person name="Lorenzon L."/>
            <person name="Mandel J.R."/>
            <person name="Marage G."/>
            <person name="Marchand G."/>
            <person name="Marquand E."/>
            <person name="Bret-Mestries E."/>
            <person name="Morien E."/>
            <person name="Nambeesan S."/>
            <person name="Nguyen T."/>
            <person name="Pegot-Espagnet P."/>
            <person name="Pouilly N."/>
            <person name="Raftis F."/>
            <person name="Sallet E."/>
            <person name="Schiex T."/>
            <person name="Thomas J."/>
            <person name="Vandecasteele C."/>
            <person name="Vares D."/>
            <person name="Vear F."/>
            <person name="Vautrin S."/>
            <person name="Crespi M."/>
            <person name="Mangin B."/>
            <person name="Burke J.M."/>
            <person name="Salse J."/>
            <person name="Munos S."/>
            <person name="Vincourt P."/>
            <person name="Rieseberg L.H."/>
            <person name="Langlade N.B."/>
        </authorList>
    </citation>
    <scope>NUCLEOTIDE SEQUENCE [LARGE SCALE GENOMIC DNA]</scope>
    <source>
        <strain evidence="10">cv. SF193</strain>
        <tissue evidence="8">Leaves</tissue>
    </source>
</reference>
<keyword evidence="2 6" id="KW-0812">Transmembrane</keyword>
<accession>A0A251TSN4</accession>
<feature type="domain" description="Late embryogenesis abundant protein LEA-2 subgroup" evidence="7">
    <location>
        <begin position="111"/>
        <end position="202"/>
    </location>
</feature>
<evidence type="ECO:0000313" key="8">
    <source>
        <dbReference type="EMBL" id="KAF5768637.1"/>
    </source>
</evidence>
<dbReference type="Pfam" id="PF03168">
    <property type="entry name" value="LEA_2"/>
    <property type="match status" value="1"/>
</dbReference>
<keyword evidence="3 6" id="KW-1133">Transmembrane helix</keyword>
<dbReference type="PANTHER" id="PTHR31415:SF4">
    <property type="entry name" value="NDR1_HIN1-LIKE PROTEIN 3"/>
    <property type="match status" value="1"/>
</dbReference>
<evidence type="ECO:0000256" key="3">
    <source>
        <dbReference type="ARBA" id="ARBA00022989"/>
    </source>
</evidence>
<evidence type="ECO:0000256" key="6">
    <source>
        <dbReference type="SAM" id="Phobius"/>
    </source>
</evidence>
<evidence type="ECO:0000259" key="7">
    <source>
        <dbReference type="Pfam" id="PF03168"/>
    </source>
</evidence>
<evidence type="ECO:0000256" key="2">
    <source>
        <dbReference type="ARBA" id="ARBA00022692"/>
    </source>
</evidence>
<keyword evidence="10" id="KW-1185">Reference proteome</keyword>
<dbReference type="OMA" id="TFERTQC"/>
<dbReference type="PANTHER" id="PTHR31415">
    <property type="entry name" value="OS05G0367900 PROTEIN"/>
    <property type="match status" value="1"/>
</dbReference>
<dbReference type="Gramene" id="mRNA:HanXRQr2_Chr14g0638691">
    <property type="protein sequence ID" value="CDS:HanXRQr2_Chr14g0638691.1"/>
    <property type="gene ID" value="HanXRQr2_Chr14g0638691"/>
</dbReference>
<dbReference type="GO" id="GO:0098542">
    <property type="term" value="P:defense response to other organism"/>
    <property type="evidence" value="ECO:0007669"/>
    <property type="project" value="InterPro"/>
</dbReference>
<dbReference type="InParanoid" id="A0A251TSN4"/>
<sequence>MSDQSHLNGAYYGPSIPPPAKKSRSYHRPGGGGGSCNPFSWCFSCICGCVFNLICQILITILVILGIIVLVFWLIFRPNAPKFHVNDATLTQFTLSPDNNTLYYNLAVNMTFRNPNKRIGIYYDKIEAHAEYRDKRFDTEYLERFYLGHKDEKDVSAVFVGQQVLASNDIRELRSKYDSDTSERVYDIDLRLKLRVRLKVWWAKPKFKPQFECDLKVPLTSGGVGSNRRFERTKCDFDW</sequence>
<reference evidence="9" key="2">
    <citation type="submission" date="2017-02" db="EMBL/GenBank/DDBJ databases">
        <title>Sunflower complete genome.</title>
        <authorList>
            <person name="Langlade N."/>
            <person name="Munos S."/>
        </authorList>
    </citation>
    <scope>NUCLEOTIDE SEQUENCE [LARGE SCALE GENOMIC DNA]</scope>
    <source>
        <tissue evidence="9">Leaves</tissue>
    </source>
</reference>
<proteinExistence type="predicted"/>
<feature type="transmembrane region" description="Helical" evidence="6">
    <location>
        <begin position="50"/>
        <end position="76"/>
    </location>
</feature>
<dbReference type="Proteomes" id="UP000215914">
    <property type="component" value="Chromosome 9"/>
</dbReference>
<dbReference type="OrthoDB" id="1889094at2759"/>
<dbReference type="GO" id="GO:0005886">
    <property type="term" value="C:plasma membrane"/>
    <property type="evidence" value="ECO:0000318"/>
    <property type="project" value="GO_Central"/>
</dbReference>
<protein>
    <submittedName>
        <fullName evidence="8">Late embryogenesis abundant protein, LEA_2 subgroup</fullName>
    </submittedName>
    <submittedName>
        <fullName evidence="9">Putative NDR1/HIN1-like 3</fullName>
    </submittedName>
</protein>
<feature type="region of interest" description="Disordered" evidence="5">
    <location>
        <begin position="1"/>
        <end position="27"/>
    </location>
</feature>
<dbReference type="GO" id="GO:0009506">
    <property type="term" value="C:plasmodesma"/>
    <property type="evidence" value="ECO:0000318"/>
    <property type="project" value="GO_Central"/>
</dbReference>
<evidence type="ECO:0000256" key="4">
    <source>
        <dbReference type="ARBA" id="ARBA00023136"/>
    </source>
</evidence>
<gene>
    <name evidence="9" type="primary">NHL3</name>
    <name evidence="9" type="ORF">HannXRQ_Chr09g0239841</name>
    <name evidence="8" type="ORF">HanXRQr2_Chr14g0638691</name>
</gene>
<dbReference type="InterPro" id="IPR044839">
    <property type="entry name" value="NDR1-like"/>
</dbReference>
<dbReference type="AlphaFoldDB" id="A0A251TSN4"/>
<reference evidence="8" key="3">
    <citation type="submission" date="2020-06" db="EMBL/GenBank/DDBJ databases">
        <title>Helianthus annuus Genome sequencing and assembly Release 2.</title>
        <authorList>
            <person name="Gouzy J."/>
            <person name="Langlade N."/>
            <person name="Munos S."/>
        </authorList>
    </citation>
    <scope>NUCLEOTIDE SEQUENCE</scope>
    <source>
        <tissue evidence="8">Leaves</tissue>
    </source>
</reference>
<dbReference type="EMBL" id="CM007898">
    <property type="protein sequence ID" value="OTG13592.1"/>
    <property type="molecule type" value="Genomic_DNA"/>
</dbReference>
<organism evidence="9 10">
    <name type="scientific">Helianthus annuus</name>
    <name type="common">Common sunflower</name>
    <dbReference type="NCBI Taxonomy" id="4232"/>
    <lineage>
        <taxon>Eukaryota</taxon>
        <taxon>Viridiplantae</taxon>
        <taxon>Streptophyta</taxon>
        <taxon>Embryophyta</taxon>
        <taxon>Tracheophyta</taxon>
        <taxon>Spermatophyta</taxon>
        <taxon>Magnoliopsida</taxon>
        <taxon>eudicotyledons</taxon>
        <taxon>Gunneridae</taxon>
        <taxon>Pentapetalae</taxon>
        <taxon>asterids</taxon>
        <taxon>campanulids</taxon>
        <taxon>Asterales</taxon>
        <taxon>Asteraceae</taxon>
        <taxon>Asteroideae</taxon>
        <taxon>Heliantheae alliance</taxon>
        <taxon>Heliantheae</taxon>
        <taxon>Helianthus</taxon>
    </lineage>
</organism>
<dbReference type="InterPro" id="IPR004864">
    <property type="entry name" value="LEA_2"/>
</dbReference>
<evidence type="ECO:0000313" key="10">
    <source>
        <dbReference type="Proteomes" id="UP000215914"/>
    </source>
</evidence>
<comment type="subcellular location">
    <subcellularLocation>
        <location evidence="1">Membrane</location>
        <topology evidence="1">Single-pass membrane protein</topology>
    </subcellularLocation>
</comment>
<evidence type="ECO:0000313" key="9">
    <source>
        <dbReference type="EMBL" id="OTG13592.1"/>
    </source>
</evidence>
<name>A0A251TSN4_HELAN</name>
<evidence type="ECO:0000256" key="5">
    <source>
        <dbReference type="SAM" id="MobiDB-lite"/>
    </source>
</evidence>
<keyword evidence="4 6" id="KW-0472">Membrane</keyword>
<evidence type="ECO:0000256" key="1">
    <source>
        <dbReference type="ARBA" id="ARBA00004167"/>
    </source>
</evidence>
<dbReference type="FunCoup" id="A0A251TSN4">
    <property type="interactions" value="259"/>
</dbReference>
<dbReference type="EMBL" id="MNCJ02000329">
    <property type="protein sequence ID" value="KAF5768637.1"/>
    <property type="molecule type" value="Genomic_DNA"/>
</dbReference>